<dbReference type="AlphaFoldDB" id="A0A2D3T7Y3"/>
<reference evidence="2" key="1">
    <citation type="submission" date="2016-10" db="EMBL/GenBank/DDBJ databases">
        <authorList>
            <person name="Chevignon G."/>
        </authorList>
    </citation>
    <scope>NUCLEOTIDE SEQUENCE [LARGE SCALE GENOMIC DNA]</scope>
    <source>
        <strain evidence="2">A2C</strain>
    </source>
</reference>
<evidence type="ECO:0000313" key="1">
    <source>
        <dbReference type="EMBL" id="ATW29837.1"/>
    </source>
</evidence>
<organism evidence="1 2">
    <name type="scientific">Candidatus Williamhamiltonella defendens</name>
    <dbReference type="NCBI Taxonomy" id="138072"/>
    <lineage>
        <taxon>Bacteria</taxon>
        <taxon>Pseudomonadati</taxon>
        <taxon>Pseudomonadota</taxon>
        <taxon>Gammaproteobacteria</taxon>
        <taxon>Enterobacterales</taxon>
        <taxon>Enterobacteriaceae</taxon>
        <taxon>aphid secondary symbionts</taxon>
        <taxon>Candidatus Williamhamiltonella</taxon>
    </lineage>
</organism>
<proteinExistence type="predicted"/>
<dbReference type="Proteomes" id="UP000230008">
    <property type="component" value="Chromosome"/>
</dbReference>
<evidence type="ECO:0000313" key="2">
    <source>
        <dbReference type="Proteomes" id="UP000230008"/>
    </source>
</evidence>
<name>A0A2D3T7Y3_9ENTR</name>
<protein>
    <submittedName>
        <fullName evidence="1">Uncharacterized protein</fullName>
    </submittedName>
</protein>
<sequence length="60" mass="6797">MRFLPCLLTWFLNPSTLVSKSQYFEVFYGFLNPKTSESVLSGHSALTLTSNPDNAGLRLW</sequence>
<accession>A0A2D3T7Y3</accession>
<reference evidence="2" key="2">
    <citation type="submission" date="2017-11" db="EMBL/GenBank/DDBJ databases">
        <title>PacBio sequencing of new strain of the secondary endosymbiont Candidatus Hamiltonella defensa.</title>
        <authorList>
            <person name="Strand M.R."/>
            <person name="Oliver K."/>
        </authorList>
    </citation>
    <scope>NUCLEOTIDE SEQUENCE [LARGE SCALE GENOMIC DNA]</scope>
    <source>
        <strain evidence="2">A2C</strain>
    </source>
</reference>
<dbReference type="EMBL" id="CP017606">
    <property type="protein sequence ID" value="ATW29837.1"/>
    <property type="molecule type" value="Genomic_DNA"/>
</dbReference>
<gene>
    <name evidence="1" type="ORF">BJP41_05230</name>
</gene>